<feature type="domain" description="CheW-like" evidence="3">
    <location>
        <begin position="14"/>
        <end position="164"/>
    </location>
</feature>
<dbReference type="GO" id="GO:0000160">
    <property type="term" value="P:phosphorelay signal transduction system"/>
    <property type="evidence" value="ECO:0007669"/>
    <property type="project" value="InterPro"/>
</dbReference>
<proteinExistence type="predicted"/>
<dbReference type="PROSITE" id="PS50110">
    <property type="entry name" value="RESPONSE_REGULATORY"/>
    <property type="match status" value="1"/>
</dbReference>
<dbReference type="Pfam" id="PF00072">
    <property type="entry name" value="Response_reg"/>
    <property type="match status" value="1"/>
</dbReference>
<keyword evidence="1" id="KW-0597">Phosphoprotein</keyword>
<dbReference type="EMBL" id="JAATJA010000003">
    <property type="protein sequence ID" value="NJB68917.1"/>
    <property type="molecule type" value="Genomic_DNA"/>
</dbReference>
<feature type="modified residue" description="4-aspartylphosphate" evidence="1">
    <location>
        <position position="244"/>
    </location>
</feature>
<dbReference type="AlphaFoldDB" id="A0A846QP11"/>
<dbReference type="InterPro" id="IPR001789">
    <property type="entry name" value="Sig_transdc_resp-reg_receiver"/>
</dbReference>
<dbReference type="Gene3D" id="2.30.30.40">
    <property type="entry name" value="SH3 Domains"/>
    <property type="match status" value="1"/>
</dbReference>
<protein>
    <submittedName>
        <fullName evidence="4">Chemotaxis signal transduction protein</fullName>
    </submittedName>
</protein>
<sequence length="320" mass="35199">MARSDILLETGTNELEILELFINETVPGSKDPVPSYFGVNVAKVMQVIESPTLDPPESASNPCYMGTISLRKHIVPVLDLAVWLGIDRNAHEYEVVMVTEFSKAVTGFLVSGVTEIHRVGWQDVAPPHEFVTRMGTSCIIGMVRREDHFIQLLDLEQILSALEPASLKPDEAPRVVASRRYRALVADDSPTIRLMLRKNLEAANFDLHVVSNGQEALDHVRRMGKQAKEQGKGILDVLDIVIADIEMPLMDGFTLTKSIKDDEQLKALPVILYSSLITSELRHKGESVGAVDQIAKPDMDSMAERAIAILEGHKSGDAGA</sequence>
<dbReference type="PANTHER" id="PTHR47233:SF3">
    <property type="entry name" value="CHEMOTAXIS PROTEIN CHEV"/>
    <property type="match status" value="1"/>
</dbReference>
<organism evidence="4 5">
    <name type="scientific">Desulfobaculum xiamenense</name>
    <dbReference type="NCBI Taxonomy" id="995050"/>
    <lineage>
        <taxon>Bacteria</taxon>
        <taxon>Pseudomonadati</taxon>
        <taxon>Thermodesulfobacteriota</taxon>
        <taxon>Desulfovibrionia</taxon>
        <taxon>Desulfovibrionales</taxon>
        <taxon>Desulfovibrionaceae</taxon>
        <taxon>Desulfobaculum</taxon>
    </lineage>
</organism>
<dbReference type="SUPFAM" id="SSF52172">
    <property type="entry name" value="CheY-like"/>
    <property type="match status" value="1"/>
</dbReference>
<dbReference type="Proteomes" id="UP000580856">
    <property type="component" value="Unassembled WGS sequence"/>
</dbReference>
<evidence type="ECO:0000313" key="4">
    <source>
        <dbReference type="EMBL" id="NJB68917.1"/>
    </source>
</evidence>
<evidence type="ECO:0000256" key="1">
    <source>
        <dbReference type="PROSITE-ProRule" id="PRU00169"/>
    </source>
</evidence>
<keyword evidence="5" id="KW-1185">Reference proteome</keyword>
<dbReference type="PIRSF" id="PIRSF002867">
    <property type="entry name" value="CheV"/>
    <property type="match status" value="1"/>
</dbReference>
<evidence type="ECO:0000313" key="5">
    <source>
        <dbReference type="Proteomes" id="UP000580856"/>
    </source>
</evidence>
<dbReference type="InterPro" id="IPR036061">
    <property type="entry name" value="CheW-like_dom_sf"/>
</dbReference>
<dbReference type="PROSITE" id="PS50851">
    <property type="entry name" value="CHEW"/>
    <property type="match status" value="1"/>
</dbReference>
<comment type="caution">
    <text evidence="4">The sequence shown here is derived from an EMBL/GenBank/DDBJ whole genome shotgun (WGS) entry which is preliminary data.</text>
</comment>
<dbReference type="SMART" id="SM00448">
    <property type="entry name" value="REC"/>
    <property type="match status" value="1"/>
</dbReference>
<reference evidence="4 5" key="1">
    <citation type="submission" date="2020-03" db="EMBL/GenBank/DDBJ databases">
        <title>Genomic Encyclopedia of Type Strains, Phase IV (KMG-IV): sequencing the most valuable type-strain genomes for metagenomic binning, comparative biology and taxonomic classification.</title>
        <authorList>
            <person name="Goeker M."/>
        </authorList>
    </citation>
    <scope>NUCLEOTIDE SEQUENCE [LARGE SCALE GENOMIC DNA]</scope>
    <source>
        <strain evidence="4 5">DSM 24233</strain>
    </source>
</reference>
<dbReference type="RefSeq" id="WP_167942013.1">
    <property type="nucleotide sequence ID" value="NZ_JAATJA010000003.1"/>
</dbReference>
<dbReference type="Gene3D" id="2.40.50.180">
    <property type="entry name" value="CheA-289, Domain 4"/>
    <property type="match status" value="1"/>
</dbReference>
<evidence type="ECO:0000259" key="3">
    <source>
        <dbReference type="PROSITE" id="PS50851"/>
    </source>
</evidence>
<gene>
    <name evidence="4" type="ORF">GGQ74_002611</name>
</gene>
<dbReference type="InterPro" id="IPR002545">
    <property type="entry name" value="CheW-lke_dom"/>
</dbReference>
<feature type="domain" description="Response regulatory" evidence="2">
    <location>
        <begin position="182"/>
        <end position="311"/>
    </location>
</feature>
<dbReference type="Gene3D" id="3.40.50.2300">
    <property type="match status" value="1"/>
</dbReference>
<dbReference type="PANTHER" id="PTHR47233">
    <property type="entry name" value="CHEMOTAXIS PROTEIN CHEV"/>
    <property type="match status" value="1"/>
</dbReference>
<dbReference type="InterPro" id="IPR024181">
    <property type="entry name" value="Chemotax_regulator_CheV"/>
</dbReference>
<dbReference type="GO" id="GO:0006935">
    <property type="term" value="P:chemotaxis"/>
    <property type="evidence" value="ECO:0007669"/>
    <property type="project" value="InterPro"/>
</dbReference>
<name>A0A846QP11_9BACT</name>
<accession>A0A846QP11</accession>
<evidence type="ECO:0000259" key="2">
    <source>
        <dbReference type="PROSITE" id="PS50110"/>
    </source>
</evidence>
<dbReference type="SUPFAM" id="SSF50341">
    <property type="entry name" value="CheW-like"/>
    <property type="match status" value="1"/>
</dbReference>
<dbReference type="InterPro" id="IPR011006">
    <property type="entry name" value="CheY-like_superfamily"/>
</dbReference>
<dbReference type="SMART" id="SM00260">
    <property type="entry name" value="CheW"/>
    <property type="match status" value="1"/>
</dbReference>
<dbReference type="Pfam" id="PF01584">
    <property type="entry name" value="CheW"/>
    <property type="match status" value="1"/>
</dbReference>